<evidence type="ECO:0000256" key="4">
    <source>
        <dbReference type="ARBA" id="ARBA00022679"/>
    </source>
</evidence>
<evidence type="ECO:0000256" key="10">
    <source>
        <dbReference type="ARBA" id="ARBA00022989"/>
    </source>
</evidence>
<comment type="subcellular location">
    <subcellularLocation>
        <location evidence="1 23">Membrane</location>
        <topology evidence="1 23">Single-pass type I membrane protein</topology>
    </subcellularLocation>
</comment>
<keyword evidence="14 23" id="KW-0675">Receptor</keyword>
<keyword evidence="15" id="KW-0325">Glycoprotein</keyword>
<dbReference type="SMART" id="SM00219">
    <property type="entry name" value="TyrKc"/>
    <property type="match status" value="1"/>
</dbReference>
<dbReference type="PANTHER" id="PTHR24416:SF356">
    <property type="entry name" value="RECEPTOR-TYPE TYROSINE-PROTEIN KINASE FLT3"/>
    <property type="match status" value="1"/>
</dbReference>
<evidence type="ECO:0000256" key="17">
    <source>
        <dbReference type="ARBA" id="ARBA00051243"/>
    </source>
</evidence>
<evidence type="ECO:0000256" key="18">
    <source>
        <dbReference type="PIRSR" id="PIRSR000615-1"/>
    </source>
</evidence>
<feature type="compositionally biased region" description="Acidic residues" evidence="24">
    <location>
        <begin position="1018"/>
        <end position="1027"/>
    </location>
</feature>
<keyword evidence="30" id="KW-1185">Reference proteome</keyword>
<feature type="domain" description="Protein kinase" evidence="27">
    <location>
        <begin position="625"/>
        <end position="973"/>
    </location>
</feature>
<dbReference type="InterPro" id="IPR007110">
    <property type="entry name" value="Ig-like_dom"/>
</dbReference>
<dbReference type="GO" id="GO:0019838">
    <property type="term" value="F:growth factor binding"/>
    <property type="evidence" value="ECO:0007669"/>
    <property type="project" value="TreeGrafter"/>
</dbReference>
<dbReference type="FunFam" id="3.30.200.20:FF:000366">
    <property type="entry name" value="receptor-type tyrosine-protein kinase FLT3"/>
    <property type="match status" value="1"/>
</dbReference>
<evidence type="ECO:0000256" key="3">
    <source>
        <dbReference type="ARBA" id="ARBA00022553"/>
    </source>
</evidence>
<dbReference type="InterPro" id="IPR017441">
    <property type="entry name" value="Protein_kinase_ATP_BS"/>
</dbReference>
<evidence type="ECO:0000259" key="27">
    <source>
        <dbReference type="PROSITE" id="PS50011"/>
    </source>
</evidence>
<comment type="similarity">
    <text evidence="23">Belongs to the protein kinase superfamily. Tyr protein kinase family. CSF-1/PDGF receptor subfamily.</text>
</comment>
<evidence type="ECO:0000256" key="13">
    <source>
        <dbReference type="ARBA" id="ARBA00023157"/>
    </source>
</evidence>
<dbReference type="InterPro" id="IPR001824">
    <property type="entry name" value="Tyr_kinase_rcpt_3_CS"/>
</dbReference>
<dbReference type="PROSITE" id="PS50011">
    <property type="entry name" value="PROTEIN_KINASE_DOM"/>
    <property type="match status" value="1"/>
</dbReference>
<evidence type="ECO:0000256" key="6">
    <source>
        <dbReference type="ARBA" id="ARBA00022729"/>
    </source>
</evidence>
<feature type="binding site" evidence="19">
    <location>
        <begin position="632"/>
        <end position="639"/>
    </location>
    <ligand>
        <name>ATP</name>
        <dbReference type="ChEBI" id="CHEBI:30616"/>
    </ligand>
</feature>
<evidence type="ECO:0000256" key="5">
    <source>
        <dbReference type="ARBA" id="ARBA00022692"/>
    </source>
</evidence>
<dbReference type="GO" id="GO:0046872">
    <property type="term" value="F:metal ion binding"/>
    <property type="evidence" value="ECO:0007669"/>
    <property type="project" value="UniProtKB-KW"/>
</dbReference>
<dbReference type="InterPro" id="IPR001245">
    <property type="entry name" value="Ser-Thr/Tyr_kinase_cat_dom"/>
</dbReference>
<keyword evidence="20" id="KW-0479">Metal-binding</keyword>
<accession>A0A8T1SKS2</accession>
<keyword evidence="13" id="KW-1015">Disulfide bond</keyword>
<evidence type="ECO:0000256" key="14">
    <source>
        <dbReference type="ARBA" id="ARBA00023170"/>
    </source>
</evidence>
<dbReference type="PROSITE" id="PS00240">
    <property type="entry name" value="RECEPTOR_TYR_KIN_III"/>
    <property type="match status" value="1"/>
</dbReference>
<feature type="binding site" evidence="20">
    <location>
        <position position="604"/>
    </location>
    <ligand>
        <name>Mg(2+)</name>
        <dbReference type="ChEBI" id="CHEBI:18420"/>
    </ligand>
</feature>
<keyword evidence="12" id="KW-0829">Tyrosine-protein kinase</keyword>
<dbReference type="AlphaFoldDB" id="A0A8T1SKS2"/>
<evidence type="ECO:0000256" key="26">
    <source>
        <dbReference type="SAM" id="SignalP"/>
    </source>
</evidence>
<gene>
    <name evidence="29" type="primary">FLT3</name>
    <name evidence="29" type="ORF">G0U57_006104</name>
</gene>
<feature type="transmembrane region" description="Helical" evidence="25">
    <location>
        <begin position="557"/>
        <end position="578"/>
    </location>
</feature>
<feature type="binding site" evidence="19 22">
    <location>
        <position position="659"/>
    </location>
    <ligand>
        <name>ATP</name>
        <dbReference type="ChEBI" id="CHEBI:30616"/>
    </ligand>
</feature>
<organism evidence="29 30">
    <name type="scientific">Chelydra serpentina</name>
    <name type="common">Snapping turtle</name>
    <name type="synonym">Testudo serpentina</name>
    <dbReference type="NCBI Taxonomy" id="8475"/>
    <lineage>
        <taxon>Eukaryota</taxon>
        <taxon>Metazoa</taxon>
        <taxon>Chordata</taxon>
        <taxon>Craniata</taxon>
        <taxon>Vertebrata</taxon>
        <taxon>Euteleostomi</taxon>
        <taxon>Archelosauria</taxon>
        <taxon>Testudinata</taxon>
        <taxon>Testudines</taxon>
        <taxon>Cryptodira</taxon>
        <taxon>Durocryptodira</taxon>
        <taxon>Americhelydia</taxon>
        <taxon>Chelydroidea</taxon>
        <taxon>Chelydridae</taxon>
        <taxon>Chelydra</taxon>
    </lineage>
</organism>
<dbReference type="PROSITE" id="PS00107">
    <property type="entry name" value="PROTEIN_KINASE_ATP"/>
    <property type="match status" value="1"/>
</dbReference>
<protein>
    <recommendedName>
        <fullName evidence="2">receptor protein-tyrosine kinase</fullName>
        <ecNumber evidence="2">2.7.10.1</ecNumber>
    </recommendedName>
</protein>
<keyword evidence="5 23" id="KW-0812">Transmembrane</keyword>
<dbReference type="InterPro" id="IPR013783">
    <property type="entry name" value="Ig-like_fold"/>
</dbReference>
<evidence type="ECO:0000256" key="7">
    <source>
        <dbReference type="ARBA" id="ARBA00022741"/>
    </source>
</evidence>
<dbReference type="SUPFAM" id="SSF56112">
    <property type="entry name" value="Protein kinase-like (PK-like)"/>
    <property type="match status" value="1"/>
</dbReference>
<comment type="catalytic activity">
    <reaction evidence="17">
        <text>L-tyrosyl-[protein] + ATP = O-phospho-L-tyrosyl-[protein] + ADP + H(+)</text>
        <dbReference type="Rhea" id="RHEA:10596"/>
        <dbReference type="Rhea" id="RHEA-COMP:10136"/>
        <dbReference type="Rhea" id="RHEA-COMP:20101"/>
        <dbReference type="ChEBI" id="CHEBI:15378"/>
        <dbReference type="ChEBI" id="CHEBI:30616"/>
        <dbReference type="ChEBI" id="CHEBI:46858"/>
        <dbReference type="ChEBI" id="CHEBI:61978"/>
        <dbReference type="ChEBI" id="CHEBI:456216"/>
        <dbReference type="EC" id="2.7.10.1"/>
    </reaction>
</comment>
<evidence type="ECO:0000256" key="20">
    <source>
        <dbReference type="PIRSR" id="PIRSR000615-3"/>
    </source>
</evidence>
<feature type="compositionally biased region" description="Polar residues" evidence="24">
    <location>
        <begin position="988"/>
        <end position="1001"/>
    </location>
</feature>
<evidence type="ECO:0000259" key="28">
    <source>
        <dbReference type="PROSITE" id="PS50835"/>
    </source>
</evidence>
<reference evidence="29 30" key="1">
    <citation type="journal article" date="2020" name="G3 (Bethesda)">
        <title>Draft Genome of the Common Snapping Turtle, Chelydra serpentina, a Model for Phenotypic Plasticity in Reptiles.</title>
        <authorList>
            <person name="Das D."/>
            <person name="Singh S.K."/>
            <person name="Bierstedt J."/>
            <person name="Erickson A."/>
            <person name="Galli G.L.J."/>
            <person name="Crossley D.A. 2nd"/>
            <person name="Rhen T."/>
        </authorList>
    </citation>
    <scope>NUCLEOTIDE SEQUENCE [LARGE SCALE GENOMIC DNA]</scope>
    <source>
        <strain evidence="29">KW</strain>
    </source>
</reference>
<evidence type="ECO:0000313" key="29">
    <source>
        <dbReference type="EMBL" id="KAG6929250.1"/>
    </source>
</evidence>
<dbReference type="InterPro" id="IPR000719">
    <property type="entry name" value="Prot_kinase_dom"/>
</dbReference>
<dbReference type="SUPFAM" id="SSF48726">
    <property type="entry name" value="Immunoglobulin"/>
    <property type="match status" value="1"/>
</dbReference>
<evidence type="ECO:0000256" key="22">
    <source>
        <dbReference type="PROSITE-ProRule" id="PRU10141"/>
    </source>
</evidence>
<feature type="signal peptide" evidence="26">
    <location>
        <begin position="1"/>
        <end position="32"/>
    </location>
</feature>
<keyword evidence="3" id="KW-0597">Phosphoprotein</keyword>
<evidence type="ECO:0000256" key="8">
    <source>
        <dbReference type="ARBA" id="ARBA00022777"/>
    </source>
</evidence>
<evidence type="ECO:0000256" key="25">
    <source>
        <dbReference type="SAM" id="Phobius"/>
    </source>
</evidence>
<dbReference type="Gene3D" id="1.10.510.10">
    <property type="entry name" value="Transferase(Phosphotransferase) domain 1"/>
    <property type="match status" value="1"/>
</dbReference>
<evidence type="ECO:0000256" key="16">
    <source>
        <dbReference type="ARBA" id="ARBA00023319"/>
    </source>
</evidence>
<dbReference type="GO" id="GO:0005524">
    <property type="term" value="F:ATP binding"/>
    <property type="evidence" value="ECO:0007669"/>
    <property type="project" value="UniProtKB-UniRule"/>
</dbReference>
<evidence type="ECO:0000256" key="19">
    <source>
        <dbReference type="PIRSR" id="PIRSR000615-2"/>
    </source>
</evidence>
<dbReference type="EC" id="2.7.10.1" evidence="2"/>
<feature type="site" description="Important for interaction with phosphotyrosine-binding proteins" evidence="21">
    <location>
        <position position="985"/>
    </location>
</feature>
<dbReference type="Gene3D" id="2.60.40.10">
    <property type="entry name" value="Immunoglobulins"/>
    <property type="match status" value="3"/>
</dbReference>
<dbReference type="InterPro" id="IPR050122">
    <property type="entry name" value="RTK"/>
</dbReference>
<keyword evidence="11 25" id="KW-0472">Membrane</keyword>
<dbReference type="FunFam" id="1.10.510.10:FF:000426">
    <property type="entry name" value="Receptor-type tyrosine-protein kinase FLT3"/>
    <property type="match status" value="1"/>
</dbReference>
<keyword evidence="10 25" id="KW-1133">Transmembrane helix</keyword>
<keyword evidence="7 19" id="KW-0547">Nucleotide-binding</keyword>
<feature type="binding site" evidence="19">
    <location>
        <position position="845"/>
    </location>
    <ligand>
        <name>ATP</name>
        <dbReference type="ChEBI" id="CHEBI:30616"/>
    </ligand>
</feature>
<dbReference type="GO" id="GO:0007169">
    <property type="term" value="P:cell surface receptor protein tyrosine kinase signaling pathway"/>
    <property type="evidence" value="ECO:0007669"/>
    <property type="project" value="InterPro"/>
</dbReference>
<feature type="domain" description="Ig-like" evidence="28">
    <location>
        <begin position="278"/>
        <end position="356"/>
    </location>
</feature>
<proteinExistence type="inferred from homology"/>
<dbReference type="InterPro" id="IPR036179">
    <property type="entry name" value="Ig-like_dom_sf"/>
</dbReference>
<dbReference type="Pfam" id="PF00047">
    <property type="entry name" value="ig"/>
    <property type="match status" value="1"/>
</dbReference>
<evidence type="ECO:0000313" key="30">
    <source>
        <dbReference type="Proteomes" id="UP000765507"/>
    </source>
</evidence>
<dbReference type="PANTHER" id="PTHR24416">
    <property type="entry name" value="TYROSINE-PROTEIN KINASE RECEPTOR"/>
    <property type="match status" value="1"/>
</dbReference>
<dbReference type="Gene3D" id="3.30.200.20">
    <property type="entry name" value="Phosphorylase Kinase, domain 1"/>
    <property type="match status" value="1"/>
</dbReference>
<dbReference type="GO" id="GO:0005886">
    <property type="term" value="C:plasma membrane"/>
    <property type="evidence" value="ECO:0007669"/>
    <property type="project" value="TreeGrafter"/>
</dbReference>
<keyword evidence="20" id="KW-0460">Magnesium</keyword>
<dbReference type="Proteomes" id="UP000765507">
    <property type="component" value="Unassembled WGS sequence"/>
</dbReference>
<evidence type="ECO:0000256" key="11">
    <source>
        <dbReference type="ARBA" id="ARBA00023136"/>
    </source>
</evidence>
<dbReference type="InterPro" id="IPR013151">
    <property type="entry name" value="Immunoglobulin_dom"/>
</dbReference>
<feature type="chain" id="PRO_5035847612" description="receptor protein-tyrosine kinase" evidence="26">
    <location>
        <begin position="33"/>
        <end position="1027"/>
    </location>
</feature>
<dbReference type="OrthoDB" id="6077854at2759"/>
<dbReference type="InterPro" id="IPR020635">
    <property type="entry name" value="Tyr_kinase_cat_dom"/>
</dbReference>
<dbReference type="PROSITE" id="PS50835">
    <property type="entry name" value="IG_LIKE"/>
    <property type="match status" value="1"/>
</dbReference>
<feature type="binding site" evidence="20">
    <location>
        <position position="859"/>
    </location>
    <ligand>
        <name>Mg(2+)</name>
        <dbReference type="ChEBI" id="CHEBI:18420"/>
    </ligand>
</feature>
<dbReference type="PROSITE" id="PS00109">
    <property type="entry name" value="PROTEIN_KINASE_TYR"/>
    <property type="match status" value="1"/>
</dbReference>
<evidence type="ECO:0000256" key="2">
    <source>
        <dbReference type="ARBA" id="ARBA00011902"/>
    </source>
</evidence>
<evidence type="ECO:0000256" key="24">
    <source>
        <dbReference type="SAM" id="MobiDB-lite"/>
    </source>
</evidence>
<comment type="caution">
    <text evidence="29">The sequence shown here is derived from an EMBL/GenBank/DDBJ whole genome shotgun (WGS) entry which is preliminary data.</text>
</comment>
<evidence type="ECO:0000256" key="15">
    <source>
        <dbReference type="ARBA" id="ARBA00023180"/>
    </source>
</evidence>
<dbReference type="Pfam" id="PF07714">
    <property type="entry name" value="PK_Tyr_Ser-Thr"/>
    <property type="match status" value="1"/>
</dbReference>
<sequence length="1027" mass="117785">MRPHQSSTCASSSPLQLLVLAITAMTFTSATSQHISEITCMSINQQSKDSRTLESSVFPEMPSISEDLGCDLSSQSTENAYETAKSVEVDVLGDLELKVIMNISETISCLWVFKENQADCKPSLDSENRYVVSLAFSKIKETQAGKYILAVQSKNDNYTIMFTVLIRSKPRKPYFVKSENLPIINCVSESYPKSDIEWLFCRTPDYSCTNTNRKDSKRTGEVYEVQKVQHGFSANMLFQTDIQCCATNELGRECTKLYTIDLNEKLGGSLPELLLKVGEPLLIRCRAFYKTYRFRLKWHFENRELQQGRWFEETDYQEDSSMVRILYTFASSMGRSDSGHYTCSSTEHPNKTTLVTVLEKGFINVTDSREDFEIDLLEKFCFEIKLKAYPPIRCIWIFSQKSFPCEQRYNADGYSISSRFCDHKYQSGEYIFYAENDDTYVNKTMMLYVKRKPEVTIQSTSKEISCFSDSYPAPSWTWRKCPGPDSSNCTEEITEGIWSDTHERKTFGSWHSSSILDIQDTVIGFSVECCANNSVGSSCAKGFVNQQGPVFSLQDNVSFYATTGFCLPFIAVLLIFIFHKYKKQFRYESQMQMIQIVGPSDNEYIYIDFSEFEYDLKWEFPRENLEFGQALGSGAFGKVVNATAYGISKTGVSVQVAVKMLKEKSDPSEEDALMSELKMMTHIGSHENIVNLLGACTTSGPVYLIFEYCCYGDLLNYLRNKREIFHRTWTDIFKQHNFSFYHNFHLDRNSRHGTTLKNGSYISLCRMDDFGGTQLRQDSDLTSGSNGITLYSEEEEIKYINRRMYEEEDFNMLTFEDLLCFSYQVAKGMEFLELKSCIHRDLAARNVLVTCGKVVKICDFGLARDIMNDSNYVIRGNARLPVKWMAPESIFDRIYTIKSDVWSYGILLWEIFSLGVNPYPGIQVDSNFYKLIQSGFKMDQPFYATEEIYFVMKSCWALDSRKRPSFSQLRSLLARQLADAEGAVYQNMESNISTHPSNSKTRPLVSRENECLPSTDPSQDEDSQIKK</sequence>
<evidence type="ECO:0000256" key="1">
    <source>
        <dbReference type="ARBA" id="ARBA00004479"/>
    </source>
</evidence>
<dbReference type="GO" id="GO:0004714">
    <property type="term" value="F:transmembrane receptor protein tyrosine kinase activity"/>
    <property type="evidence" value="ECO:0007669"/>
    <property type="project" value="UniProtKB-EC"/>
</dbReference>
<dbReference type="EMBL" id="JAHGAV010000184">
    <property type="protein sequence ID" value="KAG6929250.1"/>
    <property type="molecule type" value="Genomic_DNA"/>
</dbReference>
<dbReference type="GO" id="GO:0030183">
    <property type="term" value="P:B cell differentiation"/>
    <property type="evidence" value="ECO:0007669"/>
    <property type="project" value="TreeGrafter"/>
</dbReference>
<feature type="active site" description="Proton acceptor" evidence="18">
    <location>
        <position position="841"/>
    </location>
</feature>
<keyword evidence="9 19" id="KW-0067">ATP-binding</keyword>
<dbReference type="FunFam" id="2.60.40.10:FF:000661">
    <property type="entry name" value="receptor-type tyrosine-protein kinase FLT3"/>
    <property type="match status" value="1"/>
</dbReference>
<feature type="binding site" evidence="19">
    <location>
        <begin position="707"/>
        <end position="713"/>
    </location>
    <ligand>
        <name>ATP</name>
        <dbReference type="ChEBI" id="CHEBI:30616"/>
    </ligand>
</feature>
<evidence type="ECO:0000256" key="12">
    <source>
        <dbReference type="ARBA" id="ARBA00023137"/>
    </source>
</evidence>
<dbReference type="GO" id="GO:0043235">
    <property type="term" value="C:receptor complex"/>
    <property type="evidence" value="ECO:0007669"/>
    <property type="project" value="TreeGrafter"/>
</dbReference>
<keyword evidence="8 29" id="KW-0418">Kinase</keyword>
<keyword evidence="6 26" id="KW-0732">Signal</keyword>
<feature type="binding site" evidence="20">
    <location>
        <position position="846"/>
    </location>
    <ligand>
        <name>Mg(2+)</name>
        <dbReference type="ChEBI" id="CHEBI:18420"/>
    </ligand>
</feature>
<keyword evidence="4" id="KW-0808">Transferase</keyword>
<evidence type="ECO:0000256" key="21">
    <source>
        <dbReference type="PIRSR" id="PIRSR000615-4"/>
    </source>
</evidence>
<dbReference type="InterPro" id="IPR008266">
    <property type="entry name" value="Tyr_kinase_AS"/>
</dbReference>
<feature type="region of interest" description="Disordered" evidence="24">
    <location>
        <begin position="988"/>
        <end position="1027"/>
    </location>
</feature>
<dbReference type="PIRSF" id="PIRSF000615">
    <property type="entry name" value="TyrPK_CSF1-R"/>
    <property type="match status" value="1"/>
</dbReference>
<dbReference type="InterPro" id="IPR011009">
    <property type="entry name" value="Kinase-like_dom_sf"/>
</dbReference>
<keyword evidence="16 23" id="KW-0393">Immunoglobulin domain</keyword>
<evidence type="ECO:0000256" key="9">
    <source>
        <dbReference type="ARBA" id="ARBA00022840"/>
    </source>
</evidence>
<evidence type="ECO:0000256" key="23">
    <source>
        <dbReference type="RuleBase" id="RU000311"/>
    </source>
</evidence>
<name>A0A8T1SKS2_CHESE</name>
<dbReference type="GO" id="GO:0019221">
    <property type="term" value="P:cytokine-mediated signaling pathway"/>
    <property type="evidence" value="ECO:0007669"/>
    <property type="project" value="TreeGrafter"/>
</dbReference>